<comment type="caution">
    <text evidence="1">The sequence shown here is derived from an EMBL/GenBank/DDBJ whole genome shotgun (WGS) entry which is preliminary data.</text>
</comment>
<proteinExistence type="predicted"/>
<accession>A0A3L8D3E3</accession>
<gene>
    <name evidence="1" type="ORF">DMN91_012797</name>
</gene>
<reference evidence="1" key="2">
    <citation type="submission" date="2018-07" db="EMBL/GenBank/DDBJ databases">
        <authorList>
            <person name="Mckenzie S.K."/>
            <person name="Kronauer D.J.C."/>
        </authorList>
    </citation>
    <scope>NUCLEOTIDE SEQUENCE</scope>
    <source>
        <strain evidence="1">Clonal line C1</strain>
    </source>
</reference>
<dbReference type="EMBL" id="QOIP01000014">
    <property type="protein sequence ID" value="RLU14910.1"/>
    <property type="molecule type" value="Genomic_DNA"/>
</dbReference>
<protein>
    <submittedName>
        <fullName evidence="1">Uncharacterized protein</fullName>
    </submittedName>
</protein>
<reference evidence="1" key="1">
    <citation type="journal article" date="2018" name="Genome Res.">
        <title>The genomic architecture and molecular evolution of ant odorant receptors.</title>
        <authorList>
            <person name="McKenzie S.K."/>
            <person name="Kronauer D.J.C."/>
        </authorList>
    </citation>
    <scope>NUCLEOTIDE SEQUENCE [LARGE SCALE GENOMIC DNA]</scope>
    <source>
        <strain evidence="1">Clonal line C1</strain>
    </source>
</reference>
<evidence type="ECO:0000313" key="1">
    <source>
        <dbReference type="EMBL" id="RLU14910.1"/>
    </source>
</evidence>
<sequence length="124" mass="13965">MAVWDADINVVCNVQKCIKEDGCCLLFVEKDGGGERTSGPNSATRGWWEHIYFLEGQRDRSVDYQIIKFSRRRGAPNISDRLCVTLAAPHTDVHRRLLNLAPCLPPFSLEAVIFASRCICPTTR</sequence>
<name>A0A3L8D3E3_OOCBI</name>
<organism evidence="1">
    <name type="scientific">Ooceraea biroi</name>
    <name type="common">Clonal raider ant</name>
    <name type="synonym">Cerapachys biroi</name>
    <dbReference type="NCBI Taxonomy" id="2015173"/>
    <lineage>
        <taxon>Eukaryota</taxon>
        <taxon>Metazoa</taxon>
        <taxon>Ecdysozoa</taxon>
        <taxon>Arthropoda</taxon>
        <taxon>Hexapoda</taxon>
        <taxon>Insecta</taxon>
        <taxon>Pterygota</taxon>
        <taxon>Neoptera</taxon>
        <taxon>Endopterygota</taxon>
        <taxon>Hymenoptera</taxon>
        <taxon>Apocrita</taxon>
        <taxon>Aculeata</taxon>
        <taxon>Formicoidea</taxon>
        <taxon>Formicidae</taxon>
        <taxon>Dorylinae</taxon>
        <taxon>Ooceraea</taxon>
    </lineage>
</organism>
<dbReference type="Proteomes" id="UP000279307">
    <property type="component" value="Chromosome 14"/>
</dbReference>
<dbReference type="AlphaFoldDB" id="A0A3L8D3E3"/>